<dbReference type="EMBL" id="HBHQ01003929">
    <property type="protein sequence ID" value="CAD9810781.1"/>
    <property type="molecule type" value="Transcribed_RNA"/>
</dbReference>
<dbReference type="InterPro" id="IPR029063">
    <property type="entry name" value="SAM-dependent_MTases_sf"/>
</dbReference>
<sequence>MSTSFQGEEEQWIEADGNGNVAEQEEDMLSSLFADPDPTDVFFFEFGSNIKIPLRGMKAENGQTLHSTGLTLWRASHLLCNYLVSHTKEIVENKTILELGAGLGLCGILAHKLGTRSVVLTDGDTDTLAEMRHNVLINTNQTTEIQDGSKISTITCRQLRWGRNVDTFFEQQKQVQTAINERWNGYDIIMGSDIIYVEEIIEPLFQTVVTLLGKDGKFLLAYARRNVSIDLVFACAQRHDLTWTVNCPDNNGEGIFIFERRLSL</sequence>
<dbReference type="AlphaFoldDB" id="A0A7S2XJ33"/>
<dbReference type="Gene3D" id="3.40.50.150">
    <property type="entry name" value="Vaccinia Virus protein VP39"/>
    <property type="match status" value="1"/>
</dbReference>
<name>A0A7S2XJ33_9STRA</name>
<dbReference type="InterPro" id="IPR019410">
    <property type="entry name" value="Methyltransf_16"/>
</dbReference>
<dbReference type="SUPFAM" id="SSF53335">
    <property type="entry name" value="S-adenosyl-L-methionine-dependent methyltransferases"/>
    <property type="match status" value="1"/>
</dbReference>
<organism evidence="1">
    <name type="scientific">Attheya septentrionalis</name>
    <dbReference type="NCBI Taxonomy" id="420275"/>
    <lineage>
        <taxon>Eukaryota</taxon>
        <taxon>Sar</taxon>
        <taxon>Stramenopiles</taxon>
        <taxon>Ochrophyta</taxon>
        <taxon>Bacillariophyta</taxon>
        <taxon>Coscinodiscophyceae</taxon>
        <taxon>Chaetocerotophycidae</taxon>
        <taxon>Chaetocerotales</taxon>
        <taxon>Attheyaceae</taxon>
        <taxon>Attheya</taxon>
    </lineage>
</organism>
<dbReference type="Pfam" id="PF10294">
    <property type="entry name" value="Methyltransf_16"/>
    <property type="match status" value="1"/>
</dbReference>
<evidence type="ECO:0000313" key="1">
    <source>
        <dbReference type="EMBL" id="CAD9810781.1"/>
    </source>
</evidence>
<proteinExistence type="predicted"/>
<gene>
    <name evidence="1" type="ORF">ASEP1449_LOCUS2605</name>
</gene>
<protein>
    <recommendedName>
        <fullName evidence="2">Calmodulin-lysine N-methyltransferase</fullName>
    </recommendedName>
</protein>
<dbReference type="PANTHER" id="PTHR14614:SF132">
    <property type="entry name" value="PROTEIN-LYSINE METHYLTRANSFERASE C42C1.13"/>
    <property type="match status" value="1"/>
</dbReference>
<reference evidence="1" key="1">
    <citation type="submission" date="2021-01" db="EMBL/GenBank/DDBJ databases">
        <authorList>
            <person name="Corre E."/>
            <person name="Pelletier E."/>
            <person name="Niang G."/>
            <person name="Scheremetjew M."/>
            <person name="Finn R."/>
            <person name="Kale V."/>
            <person name="Holt S."/>
            <person name="Cochrane G."/>
            <person name="Meng A."/>
            <person name="Brown T."/>
            <person name="Cohen L."/>
        </authorList>
    </citation>
    <scope>NUCLEOTIDE SEQUENCE</scope>
    <source>
        <strain evidence="1">CCMP2084</strain>
    </source>
</reference>
<dbReference type="PANTHER" id="PTHR14614">
    <property type="entry name" value="HEPATOCELLULAR CARCINOMA-ASSOCIATED ANTIGEN"/>
    <property type="match status" value="1"/>
</dbReference>
<evidence type="ECO:0008006" key="2">
    <source>
        <dbReference type="Google" id="ProtNLM"/>
    </source>
</evidence>
<accession>A0A7S2XJ33</accession>